<dbReference type="OrthoDB" id="9803010at2"/>
<gene>
    <name evidence="9" type="ORF">TAO_1556</name>
</gene>
<evidence type="ECO:0000256" key="2">
    <source>
        <dbReference type="ARBA" id="ARBA00001911"/>
    </source>
</evidence>
<evidence type="ECO:0000256" key="5">
    <source>
        <dbReference type="ARBA" id="ARBA00023027"/>
    </source>
</evidence>
<dbReference type="PANTHER" id="PTHR43000">
    <property type="entry name" value="DTDP-D-GLUCOSE 4,6-DEHYDRATASE-RELATED"/>
    <property type="match status" value="1"/>
</dbReference>
<dbReference type="InterPro" id="IPR016040">
    <property type="entry name" value="NAD(P)-bd_dom"/>
</dbReference>
<dbReference type="Pfam" id="PF16363">
    <property type="entry name" value="GDP_Man_Dehyd"/>
    <property type="match status" value="1"/>
</dbReference>
<sequence>MGLRTILVTGGAGFIGSAVVRYFISYTNYRLINVDKLTYAGNLESLESIATNPRYQFIQADIGDAKAMARLLTYHRPDAVMHLAAETHVDRSIEGPKVFINTNIVGTYTLLEAVLGYWKKLDKSAQARFRFHHISTDEVFGSLEEKGLFREDSSYQPNSPYAASKAASDHLVRAWHQTYGLPILITHCSNNYGPYQFPEKLIPLIVLNGVEGKPLPVYGQGDNVRDWLYVEDHVRALQIVLTKGRLGETYNIGGHNEKTNLEVVQLICQLLDELCPYSTYIPHCTLITSVVDRLGHDQRYAIDASKISQELGWKPQESFHTGLRKTVQWYLDNLPWCQRAMKGHNCRERLGIRI</sequence>
<evidence type="ECO:0000256" key="7">
    <source>
        <dbReference type="RuleBase" id="RU004473"/>
    </source>
</evidence>
<keyword evidence="6 7" id="KW-0456">Lyase</keyword>
<comment type="cofactor">
    <cofactor evidence="2 7">
        <name>NAD(+)</name>
        <dbReference type="ChEBI" id="CHEBI:57540"/>
    </cofactor>
</comment>
<dbReference type="InterPro" id="IPR005888">
    <property type="entry name" value="dTDP_Gluc_deHydtase"/>
</dbReference>
<name>A0A1Q2SP73_9GAMM</name>
<evidence type="ECO:0000313" key="10">
    <source>
        <dbReference type="Proteomes" id="UP000243679"/>
    </source>
</evidence>
<keyword evidence="5" id="KW-0520">NAD</keyword>
<dbReference type="EMBL" id="AP014836">
    <property type="protein sequence ID" value="BAW80926.1"/>
    <property type="molecule type" value="Genomic_DNA"/>
</dbReference>
<comment type="similarity">
    <text evidence="3 7">Belongs to the NAD(P)-dependent epimerase/dehydratase family. dTDP-glucose dehydratase subfamily.</text>
</comment>
<proteinExistence type="inferred from homology"/>
<dbReference type="GO" id="GO:0009225">
    <property type="term" value="P:nucleotide-sugar metabolic process"/>
    <property type="evidence" value="ECO:0007669"/>
    <property type="project" value="InterPro"/>
</dbReference>
<keyword evidence="10" id="KW-1185">Reference proteome</keyword>
<feature type="domain" description="NAD(P)-binding" evidence="8">
    <location>
        <begin position="7"/>
        <end position="326"/>
    </location>
</feature>
<evidence type="ECO:0000256" key="3">
    <source>
        <dbReference type="ARBA" id="ARBA00008178"/>
    </source>
</evidence>
<dbReference type="Gene3D" id="3.40.50.720">
    <property type="entry name" value="NAD(P)-binding Rossmann-like Domain"/>
    <property type="match status" value="1"/>
</dbReference>
<evidence type="ECO:0000256" key="1">
    <source>
        <dbReference type="ARBA" id="ARBA00001539"/>
    </source>
</evidence>
<dbReference type="AlphaFoldDB" id="A0A1Q2SP73"/>
<dbReference type="KEGG" id="ntt:TAO_1556"/>
<dbReference type="PROSITE" id="PS00061">
    <property type="entry name" value="ADH_SHORT"/>
    <property type="match status" value="1"/>
</dbReference>
<dbReference type="Gene3D" id="3.90.25.10">
    <property type="entry name" value="UDP-galactose 4-epimerase, domain 1"/>
    <property type="match status" value="1"/>
</dbReference>
<dbReference type="NCBIfam" id="TIGR01181">
    <property type="entry name" value="dTDP_gluc_dehyt"/>
    <property type="match status" value="1"/>
</dbReference>
<evidence type="ECO:0000256" key="6">
    <source>
        <dbReference type="ARBA" id="ARBA00023239"/>
    </source>
</evidence>
<dbReference type="CDD" id="cd05246">
    <property type="entry name" value="dTDP_GD_SDR_e"/>
    <property type="match status" value="1"/>
</dbReference>
<evidence type="ECO:0000256" key="4">
    <source>
        <dbReference type="ARBA" id="ARBA00011990"/>
    </source>
</evidence>
<evidence type="ECO:0000313" key="9">
    <source>
        <dbReference type="EMBL" id="BAW80926.1"/>
    </source>
</evidence>
<dbReference type="GO" id="GO:0008460">
    <property type="term" value="F:dTDP-glucose 4,6-dehydratase activity"/>
    <property type="evidence" value="ECO:0007669"/>
    <property type="project" value="UniProtKB-EC"/>
</dbReference>
<accession>A0A1Q2SP73</accession>
<evidence type="ECO:0000259" key="8">
    <source>
        <dbReference type="Pfam" id="PF16363"/>
    </source>
</evidence>
<dbReference type="InterPro" id="IPR036291">
    <property type="entry name" value="NAD(P)-bd_dom_sf"/>
</dbReference>
<organism evidence="9 10">
    <name type="scientific">Candidatus Nitrosoglobus terrae</name>
    <dbReference type="NCBI Taxonomy" id="1630141"/>
    <lineage>
        <taxon>Bacteria</taxon>
        <taxon>Pseudomonadati</taxon>
        <taxon>Pseudomonadota</taxon>
        <taxon>Gammaproteobacteria</taxon>
        <taxon>Chromatiales</taxon>
        <taxon>Chromatiaceae</taxon>
        <taxon>Candidatus Nitrosoglobus</taxon>
    </lineage>
</organism>
<protein>
    <recommendedName>
        <fullName evidence="4 7">dTDP-glucose 4,6-dehydratase</fullName>
        <ecNumber evidence="4 7">4.2.1.46</ecNumber>
    </recommendedName>
</protein>
<reference evidence="9 10" key="1">
    <citation type="journal article" date="2017" name="ISME J.">
        <title>An acid-tolerant ammonia-oxidizing ?-proteobacterium from soil.</title>
        <authorList>
            <person name="Hayatsu M."/>
            <person name="Tago K."/>
            <person name="Uchiyama I."/>
            <person name="Toyoda A."/>
            <person name="Wang Y."/>
            <person name="Shimomura Y."/>
            <person name="Okubo T."/>
            <person name="Kurisu F."/>
            <person name="Hirono Y."/>
            <person name="Nonaka K."/>
            <person name="Akiyama H."/>
            <person name="Itoh T."/>
            <person name="Takami H."/>
        </authorList>
    </citation>
    <scope>NUCLEOTIDE SEQUENCE [LARGE SCALE GENOMIC DNA]</scope>
    <source>
        <strain evidence="9 10">TAO100</strain>
    </source>
</reference>
<comment type="catalytic activity">
    <reaction evidence="1 7">
        <text>dTDP-alpha-D-glucose = dTDP-4-dehydro-6-deoxy-alpha-D-glucose + H2O</text>
        <dbReference type="Rhea" id="RHEA:17221"/>
        <dbReference type="ChEBI" id="CHEBI:15377"/>
        <dbReference type="ChEBI" id="CHEBI:57477"/>
        <dbReference type="ChEBI" id="CHEBI:57649"/>
        <dbReference type="EC" id="4.2.1.46"/>
    </reaction>
</comment>
<dbReference type="EC" id="4.2.1.46" evidence="4 7"/>
<dbReference type="Proteomes" id="UP000243679">
    <property type="component" value="Chromosome"/>
</dbReference>
<dbReference type="RefSeq" id="WP_096527421.1">
    <property type="nucleotide sequence ID" value="NZ_AP014836.1"/>
</dbReference>
<dbReference type="InterPro" id="IPR020904">
    <property type="entry name" value="Sc_DH/Rdtase_CS"/>
</dbReference>
<dbReference type="SUPFAM" id="SSF51735">
    <property type="entry name" value="NAD(P)-binding Rossmann-fold domains"/>
    <property type="match status" value="1"/>
</dbReference>